<sequence>MINKGIMKTKQIISISVCTLMSLTSFGNPSGQQDVDGSAAAYSDSDSTEKIVPRIEERDGKKFYYWPMWNKSKNGKLQVKKPHTTHPDAQWWPQAGLGIFMHWGIVSEFEPSGEAWAGRWTPERARKGQFYPEQKIWDAAKTFNPTKYDPEKWMSAAAKAGFKYAVLTTKHHDGYALWDSDWALMGVRQYLNGRDLVAPFVEACRNNNLKVGFYYSGMDWYFIRDYMNFSFDPNKKMNYKGEFVSTLPKQPKSMWPAYQEYNAAQVKELIAKFDPDIWWGDGGHGLPMEEIRKLRPGIVCNNRDSGGGDHATAEGFGMAKPEYIKPVLANGWWWEVNSIITKGSWHYDKYKSEEVYPSDKVLMELAKARCMGGNFLANIGPRPDGQFQEQAYRLFDDMAEWMETNSNSVFGINGGGPWPEQCNVPITCRDNVWFFHAFKHEATKSNPIVFNGAGKPVAVTLMRTGDKLPFEYKNGVLKLTVPEKLKAGKVTDVIIVEFGKDFDLKPYLFTHWN</sequence>
<reference evidence="8 9" key="1">
    <citation type="journal article" date="2024" name="Appl. Environ. Microbiol.">
        <title>Pontiella agarivorans sp. nov., a novel marine anaerobic bacterium capable of degrading macroalgal polysaccharides and fixing nitrogen.</title>
        <authorList>
            <person name="Liu N."/>
            <person name="Kivenson V."/>
            <person name="Peng X."/>
            <person name="Cui Z."/>
            <person name="Lankiewicz T.S."/>
            <person name="Gosselin K.M."/>
            <person name="English C.J."/>
            <person name="Blair E.M."/>
            <person name="O'Malley M.A."/>
            <person name="Valentine D.L."/>
        </authorList>
    </citation>
    <scope>NUCLEOTIDE SEQUENCE [LARGE SCALE GENOMIC DNA]</scope>
    <source>
        <strain evidence="8 9">NLcol2</strain>
    </source>
</reference>
<evidence type="ECO:0000256" key="4">
    <source>
        <dbReference type="ARBA" id="ARBA00022729"/>
    </source>
</evidence>
<dbReference type="InterPro" id="IPR016286">
    <property type="entry name" value="FUC_metazoa-typ"/>
</dbReference>
<comment type="caution">
    <text evidence="8">The sequence shown here is derived from an EMBL/GenBank/DDBJ whole genome shotgun (WGS) entry which is preliminary data.</text>
</comment>
<dbReference type="InterPro" id="IPR057739">
    <property type="entry name" value="Glyco_hydro_29_N"/>
</dbReference>
<dbReference type="Pfam" id="PF01120">
    <property type="entry name" value="Alpha_L_fucos"/>
    <property type="match status" value="1"/>
</dbReference>
<dbReference type="PANTHER" id="PTHR10030:SF37">
    <property type="entry name" value="ALPHA-L-FUCOSIDASE-RELATED"/>
    <property type="match status" value="1"/>
</dbReference>
<dbReference type="EC" id="3.2.1.51" evidence="3"/>
<organism evidence="8 9">
    <name type="scientific">Pontiella agarivorans</name>
    <dbReference type="NCBI Taxonomy" id="3038953"/>
    <lineage>
        <taxon>Bacteria</taxon>
        <taxon>Pseudomonadati</taxon>
        <taxon>Kiritimatiellota</taxon>
        <taxon>Kiritimatiellia</taxon>
        <taxon>Kiritimatiellales</taxon>
        <taxon>Pontiellaceae</taxon>
        <taxon>Pontiella</taxon>
    </lineage>
</organism>
<keyword evidence="4" id="KW-0732">Signal</keyword>
<keyword evidence="6" id="KW-0326">Glycosidase</keyword>
<dbReference type="SUPFAM" id="SSF51445">
    <property type="entry name" value="(Trans)glycosidases"/>
    <property type="match status" value="1"/>
</dbReference>
<accession>A0ABU5MU67</accession>
<evidence type="ECO:0000313" key="9">
    <source>
        <dbReference type="Proteomes" id="UP001290861"/>
    </source>
</evidence>
<protein>
    <recommendedName>
        <fullName evidence="3">alpha-L-fucosidase</fullName>
        <ecNumber evidence="3">3.2.1.51</ecNumber>
    </recommendedName>
</protein>
<dbReference type="InterPro" id="IPR017853">
    <property type="entry name" value="GH"/>
</dbReference>
<proteinExistence type="inferred from homology"/>
<gene>
    <name evidence="8" type="ORF">P9H32_03625</name>
</gene>
<dbReference type="PRINTS" id="PR00741">
    <property type="entry name" value="GLHYDRLASE29"/>
</dbReference>
<evidence type="ECO:0000256" key="3">
    <source>
        <dbReference type="ARBA" id="ARBA00012662"/>
    </source>
</evidence>
<keyword evidence="5" id="KW-0378">Hydrolase</keyword>
<dbReference type="EMBL" id="JARVCO010000002">
    <property type="protein sequence ID" value="MDZ8117705.1"/>
    <property type="molecule type" value="Genomic_DNA"/>
</dbReference>
<evidence type="ECO:0000256" key="1">
    <source>
        <dbReference type="ARBA" id="ARBA00004071"/>
    </source>
</evidence>
<dbReference type="InterPro" id="IPR000933">
    <property type="entry name" value="Glyco_hydro_29"/>
</dbReference>
<keyword evidence="9" id="KW-1185">Reference proteome</keyword>
<dbReference type="PANTHER" id="PTHR10030">
    <property type="entry name" value="ALPHA-L-FUCOSIDASE"/>
    <property type="match status" value="1"/>
</dbReference>
<evidence type="ECO:0000313" key="8">
    <source>
        <dbReference type="EMBL" id="MDZ8117705.1"/>
    </source>
</evidence>
<comment type="similarity">
    <text evidence="2">Belongs to the glycosyl hydrolase 29 family.</text>
</comment>
<dbReference type="Proteomes" id="UP001290861">
    <property type="component" value="Unassembled WGS sequence"/>
</dbReference>
<evidence type="ECO:0000259" key="7">
    <source>
        <dbReference type="Pfam" id="PF01120"/>
    </source>
</evidence>
<evidence type="ECO:0000256" key="5">
    <source>
        <dbReference type="ARBA" id="ARBA00022801"/>
    </source>
</evidence>
<feature type="domain" description="Glycoside hydrolase family 29 N-terminal" evidence="7">
    <location>
        <begin position="84"/>
        <end position="406"/>
    </location>
</feature>
<comment type="function">
    <text evidence="1">Alpha-L-fucosidase is responsible for hydrolyzing the alpha-1,6-linked fucose joined to the reducing-end N-acetylglucosamine of the carbohydrate moieties of glycoproteins.</text>
</comment>
<evidence type="ECO:0000256" key="6">
    <source>
        <dbReference type="ARBA" id="ARBA00023295"/>
    </source>
</evidence>
<dbReference type="SMART" id="SM00812">
    <property type="entry name" value="Alpha_L_fucos"/>
    <property type="match status" value="1"/>
</dbReference>
<name>A0ABU5MU67_9BACT</name>
<dbReference type="Gene3D" id="3.20.20.80">
    <property type="entry name" value="Glycosidases"/>
    <property type="match status" value="1"/>
</dbReference>
<evidence type="ECO:0000256" key="2">
    <source>
        <dbReference type="ARBA" id="ARBA00007951"/>
    </source>
</evidence>